<dbReference type="EMBL" id="GGFJ01014674">
    <property type="protein sequence ID" value="MBW63815.1"/>
    <property type="molecule type" value="Transcribed_RNA"/>
</dbReference>
<evidence type="ECO:0000313" key="2">
    <source>
        <dbReference type="EMBL" id="MBW63815.1"/>
    </source>
</evidence>
<organism evidence="2">
    <name type="scientific">Anopheles marajoara</name>
    <dbReference type="NCBI Taxonomy" id="58244"/>
    <lineage>
        <taxon>Eukaryota</taxon>
        <taxon>Metazoa</taxon>
        <taxon>Ecdysozoa</taxon>
        <taxon>Arthropoda</taxon>
        <taxon>Hexapoda</taxon>
        <taxon>Insecta</taxon>
        <taxon>Pterygota</taxon>
        <taxon>Neoptera</taxon>
        <taxon>Endopterygota</taxon>
        <taxon>Diptera</taxon>
        <taxon>Nematocera</taxon>
        <taxon>Culicoidea</taxon>
        <taxon>Culicidae</taxon>
        <taxon>Anophelinae</taxon>
        <taxon>Anopheles</taxon>
    </lineage>
</organism>
<keyword evidence="1" id="KW-0732">Signal</keyword>
<dbReference type="AlphaFoldDB" id="A0A2M4CEY9"/>
<evidence type="ECO:0000256" key="1">
    <source>
        <dbReference type="SAM" id="SignalP"/>
    </source>
</evidence>
<proteinExistence type="predicted"/>
<feature type="chain" id="PRO_5014863149" evidence="1">
    <location>
        <begin position="21"/>
        <end position="68"/>
    </location>
</feature>
<protein>
    <submittedName>
        <fullName evidence="2">Putative secreted protein</fullName>
    </submittedName>
</protein>
<feature type="signal peptide" evidence="1">
    <location>
        <begin position="1"/>
        <end position="20"/>
    </location>
</feature>
<name>A0A2M4CEY9_9DIPT</name>
<sequence length="68" mass="7617">MVRFFSSFSFLLMLPSFVRQRNSGVPGMRAFVLSVWFLQEIKPRRPPRILGAGAGCRGGSSRSLCKQP</sequence>
<accession>A0A2M4CEY9</accession>
<reference evidence="2" key="1">
    <citation type="submission" date="2018-01" db="EMBL/GenBank/DDBJ databases">
        <title>An insight into the sialome of Amazonian anophelines.</title>
        <authorList>
            <person name="Ribeiro J.M."/>
            <person name="Scarpassa V."/>
            <person name="Calvo E."/>
        </authorList>
    </citation>
    <scope>NUCLEOTIDE SEQUENCE</scope>
    <source>
        <tissue evidence="2">Salivary glands</tissue>
    </source>
</reference>